<evidence type="ECO:0000256" key="3">
    <source>
        <dbReference type="ARBA" id="ARBA00022525"/>
    </source>
</evidence>
<proteinExistence type="inferred from homology"/>
<reference evidence="9 10" key="1">
    <citation type="journal article" date="2023" name="Elife">
        <title>Identification of key yeast species and microbe-microbe interactions impacting larval growth of Drosophila in the wild.</title>
        <authorList>
            <person name="Mure A."/>
            <person name="Sugiura Y."/>
            <person name="Maeda R."/>
            <person name="Honda K."/>
            <person name="Sakurai N."/>
            <person name="Takahashi Y."/>
            <person name="Watada M."/>
            <person name="Katoh T."/>
            <person name="Gotoh A."/>
            <person name="Gotoh Y."/>
            <person name="Taniguchi I."/>
            <person name="Nakamura K."/>
            <person name="Hayashi T."/>
            <person name="Katayama T."/>
            <person name="Uemura T."/>
            <person name="Hattori Y."/>
        </authorList>
    </citation>
    <scope>NUCLEOTIDE SEQUENCE [LARGE SCALE GENOMIC DNA]</scope>
    <source>
        <strain evidence="9 10">SC-9</strain>
    </source>
</reference>
<dbReference type="Proteomes" id="UP001360560">
    <property type="component" value="Unassembled WGS sequence"/>
</dbReference>
<name>A0AAV5QNU5_9ASCO</name>
<comment type="similarity">
    <text evidence="5">Belongs to the PIR protein family.</text>
</comment>
<dbReference type="GO" id="GO:0031505">
    <property type="term" value="P:fungal-type cell wall organization"/>
    <property type="evidence" value="ECO:0007669"/>
    <property type="project" value="TreeGrafter"/>
</dbReference>
<feature type="signal peptide" evidence="7">
    <location>
        <begin position="1"/>
        <end position="19"/>
    </location>
</feature>
<dbReference type="GeneID" id="90074418"/>
<evidence type="ECO:0000259" key="8">
    <source>
        <dbReference type="Pfam" id="PF22799"/>
    </source>
</evidence>
<keyword evidence="3" id="KW-0964">Secreted</keyword>
<feature type="domain" description="Cell wall mannoprotein PIR1-like C-terminal" evidence="8">
    <location>
        <begin position="221"/>
        <end position="294"/>
    </location>
</feature>
<organism evidence="9 10">
    <name type="scientific">Saccharomycopsis crataegensis</name>
    <dbReference type="NCBI Taxonomy" id="43959"/>
    <lineage>
        <taxon>Eukaryota</taxon>
        <taxon>Fungi</taxon>
        <taxon>Dikarya</taxon>
        <taxon>Ascomycota</taxon>
        <taxon>Saccharomycotina</taxon>
        <taxon>Saccharomycetes</taxon>
        <taxon>Saccharomycopsidaceae</taxon>
        <taxon>Saccharomycopsis</taxon>
    </lineage>
</organism>
<dbReference type="InterPro" id="IPR051153">
    <property type="entry name" value="Yeast_CWMannoprotein_PIR"/>
</dbReference>
<gene>
    <name evidence="9" type="ORF">DASC09_037680</name>
</gene>
<keyword evidence="2" id="KW-0134">Cell wall</keyword>
<comment type="caution">
    <text evidence="9">The sequence shown here is derived from an EMBL/GenBank/DDBJ whole genome shotgun (WGS) entry which is preliminary data.</text>
</comment>
<dbReference type="RefSeq" id="XP_064853439.1">
    <property type="nucleotide sequence ID" value="XM_064997367.1"/>
</dbReference>
<protein>
    <recommendedName>
        <fullName evidence="8">Cell wall mannoprotein PIR1-like C-terminal domain-containing protein</fullName>
    </recommendedName>
</protein>
<sequence length="304" mass="31373">MQLISTILTSVLLASSVLADNTSSDWTTLKATGTPSGAITSYASSFAIAVVPVTTGTWTIKASTGAAQLEALSIEAAEKTASATVASVAAVATDDAVATSDADETATDSDSAAAATNTDDSSDSDSSYRKRHNFKRQLTVLARRDTDSTDTASGTYESYATAETDAVAASSTAETDDYDSVSASSTIASVATDAVSTDSSDPITTVSCAVNGTLSMTLKDGILVDSKGRIGSIVSNRQFQFDGPPQAGCIYANGWSITSDGYLAIGTTEIFYRCLSGGFYNLYDQNVAYQCSPIKFLATGIEDC</sequence>
<evidence type="ECO:0000256" key="7">
    <source>
        <dbReference type="SAM" id="SignalP"/>
    </source>
</evidence>
<dbReference type="Pfam" id="PF22799">
    <property type="entry name" value="PIR1-like_C"/>
    <property type="match status" value="1"/>
</dbReference>
<evidence type="ECO:0000256" key="4">
    <source>
        <dbReference type="ARBA" id="ARBA00022729"/>
    </source>
</evidence>
<dbReference type="PANTHER" id="PTHR47254">
    <property type="entry name" value="CELL WALL MANNOPROTEIN CIS3-RELATED"/>
    <property type="match status" value="1"/>
</dbReference>
<feature type="compositionally biased region" description="Low complexity" evidence="6">
    <location>
        <begin position="108"/>
        <end position="119"/>
    </location>
</feature>
<keyword evidence="4 7" id="KW-0732">Signal</keyword>
<dbReference type="GO" id="GO:0005199">
    <property type="term" value="F:structural constituent of cell wall"/>
    <property type="evidence" value="ECO:0007669"/>
    <property type="project" value="TreeGrafter"/>
</dbReference>
<comment type="subcellular location">
    <subcellularLocation>
        <location evidence="1">Secreted</location>
        <location evidence="1">Cell wall</location>
    </subcellularLocation>
</comment>
<evidence type="ECO:0000256" key="5">
    <source>
        <dbReference type="ARBA" id="ARBA00038219"/>
    </source>
</evidence>
<dbReference type="InterPro" id="IPR054508">
    <property type="entry name" value="PIR1-like_C"/>
</dbReference>
<dbReference type="PANTHER" id="PTHR47254:SF1">
    <property type="entry name" value="CELL WALL MANNOPROTEIN CIS3-RELATED"/>
    <property type="match status" value="1"/>
</dbReference>
<accession>A0AAV5QNU5</accession>
<evidence type="ECO:0000313" key="10">
    <source>
        <dbReference type="Proteomes" id="UP001360560"/>
    </source>
</evidence>
<evidence type="ECO:0000313" key="9">
    <source>
        <dbReference type="EMBL" id="GMM36443.1"/>
    </source>
</evidence>
<evidence type="ECO:0000256" key="2">
    <source>
        <dbReference type="ARBA" id="ARBA00022512"/>
    </source>
</evidence>
<feature type="region of interest" description="Disordered" evidence="6">
    <location>
        <begin position="97"/>
        <end position="129"/>
    </location>
</feature>
<feature type="chain" id="PRO_5043416899" description="Cell wall mannoprotein PIR1-like C-terminal domain-containing protein" evidence="7">
    <location>
        <begin position="20"/>
        <end position="304"/>
    </location>
</feature>
<evidence type="ECO:0000256" key="1">
    <source>
        <dbReference type="ARBA" id="ARBA00004191"/>
    </source>
</evidence>
<dbReference type="GO" id="GO:0009277">
    <property type="term" value="C:fungal-type cell wall"/>
    <property type="evidence" value="ECO:0007669"/>
    <property type="project" value="TreeGrafter"/>
</dbReference>
<evidence type="ECO:0000256" key="6">
    <source>
        <dbReference type="SAM" id="MobiDB-lite"/>
    </source>
</evidence>
<keyword evidence="10" id="KW-1185">Reference proteome</keyword>
<dbReference type="AlphaFoldDB" id="A0AAV5QNU5"/>
<dbReference type="EMBL" id="BTFZ01000011">
    <property type="protein sequence ID" value="GMM36443.1"/>
    <property type="molecule type" value="Genomic_DNA"/>
</dbReference>